<feature type="binding site" evidence="16">
    <location>
        <position position="254"/>
    </location>
    <ligand>
        <name>NAD(+)</name>
        <dbReference type="ChEBI" id="CHEBI:57540"/>
    </ligand>
</feature>
<comment type="caution">
    <text evidence="13">Lacks conserved residue(s) required for the propagation of feature annotation.</text>
</comment>
<feature type="binding site" evidence="13">
    <location>
        <position position="253"/>
    </location>
    <ligand>
        <name>sn-glycerol 3-phosphate</name>
        <dbReference type="ChEBI" id="CHEBI:57597"/>
    </ligand>
</feature>
<dbReference type="GO" id="GO:0141153">
    <property type="term" value="F:glycerol-3-phosphate dehydrogenase (NADP+) activity"/>
    <property type="evidence" value="ECO:0007669"/>
    <property type="project" value="RHEA"/>
</dbReference>
<evidence type="ECO:0000313" key="21">
    <source>
        <dbReference type="Proteomes" id="UP000266327"/>
    </source>
</evidence>
<dbReference type="PROSITE" id="PS00957">
    <property type="entry name" value="NAD_G3PDH"/>
    <property type="match status" value="1"/>
</dbReference>
<dbReference type="Proteomes" id="UP000266327">
    <property type="component" value="Unassembled WGS sequence"/>
</dbReference>
<dbReference type="NCBIfam" id="NF000940">
    <property type="entry name" value="PRK00094.1-2"/>
    <property type="match status" value="1"/>
</dbReference>
<evidence type="ECO:0000256" key="13">
    <source>
        <dbReference type="HAMAP-Rule" id="MF_00394"/>
    </source>
</evidence>
<keyword evidence="7 13" id="KW-0594">Phospholipid biosynthesis</keyword>
<dbReference type="OrthoDB" id="9812273at2"/>
<proteinExistence type="inferred from homology"/>
<evidence type="ECO:0000256" key="2">
    <source>
        <dbReference type="ARBA" id="ARBA00022516"/>
    </source>
</evidence>
<evidence type="ECO:0000256" key="3">
    <source>
        <dbReference type="ARBA" id="ARBA00022857"/>
    </source>
</evidence>
<evidence type="ECO:0000256" key="8">
    <source>
        <dbReference type="ARBA" id="ARBA00023264"/>
    </source>
</evidence>
<keyword evidence="3 13" id="KW-0521">NADP</keyword>
<dbReference type="InterPro" id="IPR006109">
    <property type="entry name" value="G3P_DH_NAD-dep_C"/>
</dbReference>
<reference evidence="21" key="1">
    <citation type="submission" date="2018-09" db="EMBL/GenBank/DDBJ databases">
        <authorList>
            <person name="Zhu H."/>
        </authorList>
    </citation>
    <scope>NUCLEOTIDE SEQUENCE [LARGE SCALE GENOMIC DNA]</scope>
    <source>
        <strain evidence="21">K1S02-23</strain>
    </source>
</reference>
<dbReference type="PANTHER" id="PTHR11728">
    <property type="entry name" value="GLYCEROL-3-PHOSPHATE DEHYDROGENASE"/>
    <property type="match status" value="1"/>
</dbReference>
<name>A0A3A3G4I5_9BURK</name>
<comment type="catalytic activity">
    <reaction evidence="9">
        <text>sn-glycerol 3-phosphate + NADP(+) = dihydroxyacetone phosphate + NADPH + H(+)</text>
        <dbReference type="Rhea" id="RHEA:11096"/>
        <dbReference type="ChEBI" id="CHEBI:15378"/>
        <dbReference type="ChEBI" id="CHEBI:57597"/>
        <dbReference type="ChEBI" id="CHEBI:57642"/>
        <dbReference type="ChEBI" id="CHEBI:57783"/>
        <dbReference type="ChEBI" id="CHEBI:58349"/>
        <dbReference type="EC" id="1.1.1.94"/>
    </reaction>
    <physiologicalReaction direction="right-to-left" evidence="9">
        <dbReference type="Rhea" id="RHEA:11098"/>
    </physiologicalReaction>
</comment>
<feature type="binding site" evidence="13">
    <location>
        <position position="255"/>
    </location>
    <ligand>
        <name>sn-glycerol 3-phosphate</name>
        <dbReference type="ChEBI" id="CHEBI:57597"/>
    </ligand>
</feature>
<evidence type="ECO:0000256" key="1">
    <source>
        <dbReference type="ARBA" id="ARBA00011009"/>
    </source>
</evidence>
<evidence type="ECO:0000259" key="18">
    <source>
        <dbReference type="Pfam" id="PF01210"/>
    </source>
</evidence>
<dbReference type="NCBIfam" id="NF000942">
    <property type="entry name" value="PRK00094.1-4"/>
    <property type="match status" value="1"/>
</dbReference>
<evidence type="ECO:0000313" key="20">
    <source>
        <dbReference type="EMBL" id="RJG03397.1"/>
    </source>
</evidence>
<dbReference type="GO" id="GO:0051287">
    <property type="term" value="F:NAD binding"/>
    <property type="evidence" value="ECO:0007669"/>
    <property type="project" value="InterPro"/>
</dbReference>
<dbReference type="Pfam" id="PF07479">
    <property type="entry name" value="NAD_Gly3P_dh_C"/>
    <property type="match status" value="1"/>
</dbReference>
<evidence type="ECO:0000256" key="15">
    <source>
        <dbReference type="PIRSR" id="PIRSR000114-2"/>
    </source>
</evidence>
<feature type="domain" description="Glycerol-3-phosphate dehydrogenase NAD-dependent N-terminal" evidence="18">
    <location>
        <begin position="3"/>
        <end position="158"/>
    </location>
</feature>
<keyword evidence="13" id="KW-0963">Cytoplasm</keyword>
<feature type="binding site" evidence="13">
    <location>
        <position position="278"/>
    </location>
    <ligand>
        <name>NADPH</name>
        <dbReference type="ChEBI" id="CHEBI:57783"/>
    </ligand>
</feature>
<keyword evidence="2 13" id="KW-0444">Lipid biosynthesis</keyword>
<comment type="catalytic activity">
    <reaction evidence="13">
        <text>sn-glycerol 3-phosphate + NAD(+) = dihydroxyacetone phosphate + NADH + H(+)</text>
        <dbReference type="Rhea" id="RHEA:11092"/>
        <dbReference type="ChEBI" id="CHEBI:15378"/>
        <dbReference type="ChEBI" id="CHEBI:57540"/>
        <dbReference type="ChEBI" id="CHEBI:57597"/>
        <dbReference type="ChEBI" id="CHEBI:57642"/>
        <dbReference type="ChEBI" id="CHEBI:57945"/>
        <dbReference type="EC" id="1.1.1.94"/>
    </reaction>
</comment>
<feature type="binding site" evidence="13">
    <location>
        <position position="137"/>
    </location>
    <ligand>
        <name>sn-glycerol 3-phosphate</name>
        <dbReference type="ChEBI" id="CHEBI:57597"/>
    </ligand>
</feature>
<sequence>MHITILGAGAWGTALAIALAARHDVVLWGRNRQAMSEAARTRENSAYLPGLPLPENLQITADFAAALAHVAGADGLLIGATSMAGLRPLVQQLRGQAIPNLVWLCKGLEEGSAQLPHQIVREVLGAHLPAGVLSGPSFAQEVAHGLPCALVIGSEDAALREQVVAAVHGPAIRVYSSDDVVGVEVGGAVKNILAIATGIIDGLNLGLNARAALITRGLAEITRLGIALGARAETFMGLAGMGDLILTCTGDLSRNRKVGLGLAQGKPLSVIVAELGHVAEGVRCAAAVRTLAQRLGVEMPITDAVAGILFDGQSPHATVTQLLSRNPRDESAA</sequence>
<feature type="binding site" evidence="16">
    <location>
        <position position="139"/>
    </location>
    <ligand>
        <name>NAD(+)</name>
        <dbReference type="ChEBI" id="CHEBI:57540"/>
    </ligand>
</feature>
<feature type="binding site" evidence="13">
    <location>
        <position position="254"/>
    </location>
    <ligand>
        <name>NADPH</name>
        <dbReference type="ChEBI" id="CHEBI:57783"/>
    </ligand>
</feature>
<accession>A0A3A3G4I5</accession>
<comment type="function">
    <text evidence="13">Catalyzes the reduction of the glycolytic intermediate dihydroxyacetone phosphate (DHAP) to sn-glycerol 3-phosphate (G3P), the key precursor for phospholipid synthesis.</text>
</comment>
<dbReference type="RefSeq" id="WP_119786891.1">
    <property type="nucleotide sequence ID" value="NZ_QYUQ01000002.1"/>
</dbReference>
<feature type="binding site" evidence="13">
    <location>
        <position position="280"/>
    </location>
    <ligand>
        <name>NADPH</name>
        <dbReference type="ChEBI" id="CHEBI:57783"/>
    </ligand>
</feature>
<comment type="similarity">
    <text evidence="1 13 17">Belongs to the NAD-dependent glycerol-3-phosphate dehydrogenase family.</text>
</comment>
<evidence type="ECO:0000256" key="11">
    <source>
        <dbReference type="ARBA" id="ARBA00069372"/>
    </source>
</evidence>
<evidence type="ECO:0000256" key="5">
    <source>
        <dbReference type="ARBA" id="ARBA00023027"/>
    </source>
</evidence>
<evidence type="ECO:0000259" key="19">
    <source>
        <dbReference type="Pfam" id="PF07479"/>
    </source>
</evidence>
<keyword evidence="13" id="KW-0547">Nucleotide-binding</keyword>
<organism evidence="20 21">
    <name type="scientific">Noviherbaspirillum sedimenti</name>
    <dbReference type="NCBI Taxonomy" id="2320865"/>
    <lineage>
        <taxon>Bacteria</taxon>
        <taxon>Pseudomonadati</taxon>
        <taxon>Pseudomonadota</taxon>
        <taxon>Betaproteobacteria</taxon>
        <taxon>Burkholderiales</taxon>
        <taxon>Oxalobacteraceae</taxon>
        <taxon>Noviherbaspirillum</taxon>
    </lineage>
</organism>
<dbReference type="InterPro" id="IPR013328">
    <property type="entry name" value="6PGD_dom2"/>
</dbReference>
<dbReference type="EC" id="1.1.1.94" evidence="10 13"/>
<feature type="binding site" evidence="13">
    <location>
        <position position="106"/>
    </location>
    <ligand>
        <name>NADPH</name>
        <dbReference type="ChEBI" id="CHEBI:57783"/>
    </ligand>
</feature>
<comment type="caution">
    <text evidence="20">The sequence shown here is derived from an EMBL/GenBank/DDBJ whole genome shotgun (WGS) entry which is preliminary data.</text>
</comment>
<feature type="binding site" evidence="16">
    <location>
        <begin position="7"/>
        <end position="12"/>
    </location>
    <ligand>
        <name>NAD(+)</name>
        <dbReference type="ChEBI" id="CHEBI:57540"/>
    </ligand>
</feature>
<dbReference type="PIRSF" id="PIRSF000114">
    <property type="entry name" value="Glycerol-3-P_dh"/>
    <property type="match status" value="1"/>
</dbReference>
<feature type="binding site" evidence="13">
    <location>
        <position position="254"/>
    </location>
    <ligand>
        <name>sn-glycerol 3-phosphate</name>
        <dbReference type="ChEBI" id="CHEBI:57597"/>
    </ligand>
</feature>
<keyword evidence="5 13" id="KW-0520">NAD</keyword>
<keyword evidence="4 13" id="KW-0560">Oxidoreductase</keyword>
<dbReference type="GO" id="GO:0005975">
    <property type="term" value="P:carbohydrate metabolic process"/>
    <property type="evidence" value="ECO:0007669"/>
    <property type="project" value="InterPro"/>
</dbReference>
<dbReference type="UniPathway" id="UPA00940"/>
<evidence type="ECO:0000256" key="16">
    <source>
        <dbReference type="PIRSR" id="PIRSR000114-3"/>
    </source>
</evidence>
<feature type="binding site" evidence="13">
    <location>
        <position position="135"/>
    </location>
    <ligand>
        <name>sn-glycerol 3-phosphate</name>
        <dbReference type="ChEBI" id="CHEBI:57597"/>
    </ligand>
</feature>
<evidence type="ECO:0000256" key="9">
    <source>
        <dbReference type="ARBA" id="ARBA00052716"/>
    </source>
</evidence>
<feature type="binding site" evidence="13">
    <location>
        <position position="106"/>
    </location>
    <ligand>
        <name>sn-glycerol 3-phosphate</name>
        <dbReference type="ChEBI" id="CHEBI:57597"/>
    </ligand>
</feature>
<dbReference type="AlphaFoldDB" id="A0A3A3G4I5"/>
<feature type="binding site" evidence="15">
    <location>
        <position position="106"/>
    </location>
    <ligand>
        <name>substrate</name>
    </ligand>
</feature>
<dbReference type="PRINTS" id="PR00077">
    <property type="entry name" value="GPDHDRGNASE"/>
</dbReference>
<dbReference type="GO" id="GO:0046168">
    <property type="term" value="P:glycerol-3-phosphate catabolic process"/>
    <property type="evidence" value="ECO:0007669"/>
    <property type="project" value="InterPro"/>
</dbReference>
<feature type="binding site" evidence="13">
    <location>
        <position position="11"/>
    </location>
    <ligand>
        <name>NADPH</name>
        <dbReference type="ChEBI" id="CHEBI:57783"/>
    </ligand>
</feature>
<dbReference type="GO" id="GO:0008654">
    <property type="term" value="P:phospholipid biosynthetic process"/>
    <property type="evidence" value="ECO:0007669"/>
    <property type="project" value="UniProtKB-KW"/>
</dbReference>
<evidence type="ECO:0000256" key="17">
    <source>
        <dbReference type="RuleBase" id="RU000437"/>
    </source>
</evidence>
<dbReference type="GO" id="GO:0046167">
    <property type="term" value="P:glycerol-3-phosphate biosynthetic process"/>
    <property type="evidence" value="ECO:0007669"/>
    <property type="project" value="UniProtKB-UniRule"/>
</dbReference>
<dbReference type="FunFam" id="1.10.1040.10:FF:000001">
    <property type="entry name" value="Glycerol-3-phosphate dehydrogenase [NAD(P)+]"/>
    <property type="match status" value="1"/>
</dbReference>
<dbReference type="HAMAP" id="MF_00394">
    <property type="entry name" value="NAD_Glyc3P_dehydrog"/>
    <property type="match status" value="1"/>
</dbReference>
<evidence type="ECO:0000256" key="4">
    <source>
        <dbReference type="ARBA" id="ARBA00023002"/>
    </source>
</evidence>
<comment type="pathway">
    <text evidence="13">Membrane lipid metabolism; glycerophospholipid metabolism.</text>
</comment>
<comment type="subcellular location">
    <subcellularLocation>
        <location evidence="13">Cytoplasm</location>
    </subcellularLocation>
</comment>
<dbReference type="InterPro" id="IPR008927">
    <property type="entry name" value="6-PGluconate_DH-like_C_sf"/>
</dbReference>
<gene>
    <name evidence="13" type="primary">gpsA</name>
    <name evidence="20" type="ORF">D3878_18840</name>
</gene>
<keyword evidence="21" id="KW-1185">Reference proteome</keyword>
<protein>
    <recommendedName>
        <fullName evidence="11 13">Glycerol-3-phosphate dehydrogenase [NAD(P)+]</fullName>
        <ecNumber evidence="10 13">1.1.1.94</ecNumber>
    </recommendedName>
    <alternativeName>
        <fullName evidence="13">NAD(P)(+)-dependent glycerol-3-phosphate dehydrogenase</fullName>
    </alternativeName>
    <alternativeName>
        <fullName evidence="12 13">NAD(P)H-dependent dihydroxyacetone-phosphate reductase</fullName>
    </alternativeName>
</protein>
<dbReference type="InterPro" id="IPR011128">
    <property type="entry name" value="G3P_DH_NAD-dep_N"/>
</dbReference>
<feature type="binding site" evidence="13">
    <location>
        <position position="139"/>
    </location>
    <ligand>
        <name>NADPH</name>
        <dbReference type="ChEBI" id="CHEBI:57783"/>
    </ligand>
</feature>
<dbReference type="Gene3D" id="3.40.50.720">
    <property type="entry name" value="NAD(P)-binding Rossmann-like Domain"/>
    <property type="match status" value="1"/>
</dbReference>
<evidence type="ECO:0000256" key="14">
    <source>
        <dbReference type="PIRSR" id="PIRSR000114-1"/>
    </source>
</evidence>
<feature type="binding site" evidence="13">
    <location>
        <position position="190"/>
    </location>
    <ligand>
        <name>sn-glycerol 3-phosphate</name>
        <dbReference type="ChEBI" id="CHEBI:57597"/>
    </ligand>
</feature>
<dbReference type="GO" id="GO:0141152">
    <property type="term" value="F:glycerol-3-phosphate dehydrogenase (NAD+) activity"/>
    <property type="evidence" value="ECO:0007669"/>
    <property type="project" value="RHEA"/>
</dbReference>
<feature type="domain" description="Glycerol-3-phosphate dehydrogenase NAD-dependent C-terminal" evidence="19">
    <location>
        <begin position="179"/>
        <end position="319"/>
    </location>
</feature>
<dbReference type="Gene3D" id="1.10.1040.10">
    <property type="entry name" value="N-(1-d-carboxylethyl)-l-norvaline Dehydrogenase, domain 2"/>
    <property type="match status" value="1"/>
</dbReference>
<dbReference type="EMBL" id="QYUQ01000002">
    <property type="protein sequence ID" value="RJG03397.1"/>
    <property type="molecule type" value="Genomic_DNA"/>
</dbReference>
<dbReference type="GO" id="GO:0005829">
    <property type="term" value="C:cytosol"/>
    <property type="evidence" value="ECO:0007669"/>
    <property type="project" value="TreeGrafter"/>
</dbReference>
<keyword evidence="8 13" id="KW-1208">Phospholipid metabolism</keyword>
<dbReference type="InterPro" id="IPR006168">
    <property type="entry name" value="G3P_DH_NAD-dep"/>
</dbReference>
<evidence type="ECO:0000256" key="7">
    <source>
        <dbReference type="ARBA" id="ARBA00023209"/>
    </source>
</evidence>
<keyword evidence="6 13" id="KW-0443">Lipid metabolism</keyword>
<feature type="binding site" evidence="13">
    <location>
        <position position="243"/>
    </location>
    <ligand>
        <name>sn-glycerol 3-phosphate</name>
        <dbReference type="ChEBI" id="CHEBI:57597"/>
    </ligand>
</feature>
<dbReference type="PANTHER" id="PTHR11728:SF1">
    <property type="entry name" value="GLYCEROL-3-PHOSPHATE DEHYDROGENASE [NAD(+)] 2, CHLOROPLASTIC"/>
    <property type="match status" value="1"/>
</dbReference>
<feature type="binding site" evidence="13">
    <location>
        <position position="30"/>
    </location>
    <ligand>
        <name>NADPH</name>
        <dbReference type="ChEBI" id="CHEBI:57783"/>
    </ligand>
</feature>
<evidence type="ECO:0000256" key="6">
    <source>
        <dbReference type="ARBA" id="ARBA00023098"/>
    </source>
</evidence>
<evidence type="ECO:0000256" key="12">
    <source>
        <dbReference type="ARBA" id="ARBA00080511"/>
    </source>
</evidence>
<dbReference type="Pfam" id="PF01210">
    <property type="entry name" value="NAD_Gly3P_dh_N"/>
    <property type="match status" value="1"/>
</dbReference>
<dbReference type="SUPFAM" id="SSF48179">
    <property type="entry name" value="6-phosphogluconate dehydrogenase C-terminal domain-like"/>
    <property type="match status" value="1"/>
</dbReference>
<feature type="active site" description="Proton acceptor" evidence="13 14">
    <location>
        <position position="190"/>
    </location>
</feature>
<dbReference type="FunFam" id="3.40.50.720:FF:000019">
    <property type="entry name" value="Glycerol-3-phosphate dehydrogenase [NAD(P)+]"/>
    <property type="match status" value="1"/>
</dbReference>
<feature type="binding site" evidence="13">
    <location>
        <position position="47"/>
    </location>
    <ligand>
        <name>NADPH</name>
        <dbReference type="ChEBI" id="CHEBI:57783"/>
    </ligand>
</feature>
<dbReference type="InterPro" id="IPR036291">
    <property type="entry name" value="NAD(P)-bd_dom_sf"/>
</dbReference>
<dbReference type="SUPFAM" id="SSF51735">
    <property type="entry name" value="NAD(P)-binding Rossmann-fold domains"/>
    <property type="match status" value="1"/>
</dbReference>
<evidence type="ECO:0000256" key="10">
    <source>
        <dbReference type="ARBA" id="ARBA00066687"/>
    </source>
</evidence>
<feature type="binding site" evidence="15">
    <location>
        <begin position="254"/>
        <end position="255"/>
    </location>
    <ligand>
        <name>substrate</name>
    </ligand>
</feature>
<dbReference type="GO" id="GO:0006650">
    <property type="term" value="P:glycerophospholipid metabolic process"/>
    <property type="evidence" value="ECO:0007669"/>
    <property type="project" value="UniProtKB-UniRule"/>
</dbReference>